<dbReference type="InterPro" id="IPR052163">
    <property type="entry name" value="DGC-Regulatory_Protein"/>
</dbReference>
<dbReference type="PANTHER" id="PTHR46663">
    <property type="entry name" value="DIGUANYLATE CYCLASE DGCT-RELATED"/>
    <property type="match status" value="1"/>
</dbReference>
<dbReference type="EMBL" id="BAAAEW010000008">
    <property type="protein sequence ID" value="GAA0748217.1"/>
    <property type="molecule type" value="Genomic_DNA"/>
</dbReference>
<comment type="caution">
    <text evidence="3">The sequence shown here is derived from an EMBL/GenBank/DDBJ whole genome shotgun (WGS) entry which is preliminary data.</text>
</comment>
<proteinExistence type="predicted"/>
<accession>A0ABN1JWW5</accession>
<evidence type="ECO:0000256" key="1">
    <source>
        <dbReference type="SAM" id="MobiDB-lite"/>
    </source>
</evidence>
<dbReference type="SUPFAM" id="SSF55073">
    <property type="entry name" value="Nucleotide cyclase"/>
    <property type="match status" value="1"/>
</dbReference>
<evidence type="ECO:0000259" key="2">
    <source>
        <dbReference type="PROSITE" id="PS50887"/>
    </source>
</evidence>
<dbReference type="NCBIfam" id="TIGR00254">
    <property type="entry name" value="GGDEF"/>
    <property type="match status" value="1"/>
</dbReference>
<reference evidence="3 4" key="1">
    <citation type="journal article" date="2019" name="Int. J. Syst. Evol. Microbiol.">
        <title>The Global Catalogue of Microorganisms (GCM) 10K type strain sequencing project: providing services to taxonomists for standard genome sequencing and annotation.</title>
        <authorList>
            <consortium name="The Broad Institute Genomics Platform"/>
            <consortium name="The Broad Institute Genome Sequencing Center for Infectious Disease"/>
            <person name="Wu L."/>
            <person name="Ma J."/>
        </authorList>
    </citation>
    <scope>NUCLEOTIDE SEQUENCE [LARGE SCALE GENOMIC DNA]</scope>
    <source>
        <strain evidence="3 4">JCM 15503</strain>
    </source>
</reference>
<feature type="region of interest" description="Disordered" evidence="1">
    <location>
        <begin position="309"/>
        <end position="340"/>
    </location>
</feature>
<evidence type="ECO:0000313" key="4">
    <source>
        <dbReference type="Proteomes" id="UP001500279"/>
    </source>
</evidence>
<dbReference type="PANTHER" id="PTHR46663:SF3">
    <property type="entry name" value="SLL0267 PROTEIN"/>
    <property type="match status" value="1"/>
</dbReference>
<dbReference type="SMART" id="SM00267">
    <property type="entry name" value="GGDEF"/>
    <property type="match status" value="1"/>
</dbReference>
<keyword evidence="4" id="KW-1185">Reference proteome</keyword>
<dbReference type="InterPro" id="IPR000160">
    <property type="entry name" value="GGDEF_dom"/>
</dbReference>
<organism evidence="3 4">
    <name type="scientific">Ideonella azotifigens</name>
    <dbReference type="NCBI Taxonomy" id="513160"/>
    <lineage>
        <taxon>Bacteria</taxon>
        <taxon>Pseudomonadati</taxon>
        <taxon>Pseudomonadota</taxon>
        <taxon>Betaproteobacteria</taxon>
        <taxon>Burkholderiales</taxon>
        <taxon>Sphaerotilaceae</taxon>
        <taxon>Ideonella</taxon>
    </lineage>
</organism>
<dbReference type="InterPro" id="IPR029787">
    <property type="entry name" value="Nucleotide_cyclase"/>
</dbReference>
<gene>
    <name evidence="3" type="ORF">GCM10009107_17420</name>
</gene>
<sequence>MINAPGQHLHADAVAELSHLNRQIDQAYLALARTLADLRDAQAELGGHRMMQLLQANEQLVLEALRLRSDVESSTIALGEATRSVELDPLTRLPNRTLLADRLVQAIAGAKRHEARLALLFLDLDHFKWHNDSLGHAIGDRILVEIGERLTACVRETDTVCRLGGDEFVILLAEVSEPGDPMLVARKMLAAVSSLTHVGQHEVALAASIGIGLYPDDGTDAQTLLDAADAAMYRVKHAGGNGFRFAQAALQQAHAPPDTAPLSAALLHASTRNAMALLRSANEQLVLSALAMSAARETELNLLPAWPGPPWSAHGHASPAQLPFPPPSPSPPSPPRDSSS</sequence>
<evidence type="ECO:0000313" key="3">
    <source>
        <dbReference type="EMBL" id="GAA0748217.1"/>
    </source>
</evidence>
<dbReference type="RefSeq" id="WP_141288020.1">
    <property type="nucleotide sequence ID" value="NZ_BAAAEW010000008.1"/>
</dbReference>
<feature type="domain" description="GGDEF" evidence="2">
    <location>
        <begin position="115"/>
        <end position="248"/>
    </location>
</feature>
<dbReference type="Pfam" id="PF00990">
    <property type="entry name" value="GGDEF"/>
    <property type="match status" value="1"/>
</dbReference>
<dbReference type="Gene3D" id="3.30.70.270">
    <property type="match status" value="1"/>
</dbReference>
<feature type="compositionally biased region" description="Pro residues" evidence="1">
    <location>
        <begin position="322"/>
        <end position="340"/>
    </location>
</feature>
<dbReference type="Proteomes" id="UP001500279">
    <property type="component" value="Unassembled WGS sequence"/>
</dbReference>
<dbReference type="CDD" id="cd01949">
    <property type="entry name" value="GGDEF"/>
    <property type="match status" value="1"/>
</dbReference>
<dbReference type="PROSITE" id="PS50887">
    <property type="entry name" value="GGDEF"/>
    <property type="match status" value="1"/>
</dbReference>
<protein>
    <recommendedName>
        <fullName evidence="2">GGDEF domain-containing protein</fullName>
    </recommendedName>
</protein>
<name>A0ABN1JWW5_9BURK</name>
<dbReference type="InterPro" id="IPR043128">
    <property type="entry name" value="Rev_trsase/Diguanyl_cyclase"/>
</dbReference>